<feature type="chain" id="PRO_5036765597" evidence="3">
    <location>
        <begin position="19"/>
        <end position="453"/>
    </location>
</feature>
<feature type="compositionally biased region" description="Basic and acidic residues" evidence="1">
    <location>
        <begin position="214"/>
        <end position="225"/>
    </location>
</feature>
<dbReference type="WBParaSite" id="nRc.2.0.1.t40812-RA">
    <property type="protein sequence ID" value="nRc.2.0.1.t40812-RA"/>
    <property type="gene ID" value="nRc.2.0.1.g40812"/>
</dbReference>
<evidence type="ECO:0000313" key="4">
    <source>
        <dbReference type="Proteomes" id="UP000887565"/>
    </source>
</evidence>
<feature type="compositionally biased region" description="Polar residues" evidence="1">
    <location>
        <begin position="229"/>
        <end position="242"/>
    </location>
</feature>
<reference evidence="5" key="1">
    <citation type="submission" date="2022-11" db="UniProtKB">
        <authorList>
            <consortium name="WormBaseParasite"/>
        </authorList>
    </citation>
    <scope>IDENTIFICATION</scope>
</reference>
<protein>
    <submittedName>
        <fullName evidence="5">Uncharacterized protein</fullName>
    </submittedName>
</protein>
<evidence type="ECO:0000256" key="2">
    <source>
        <dbReference type="SAM" id="Phobius"/>
    </source>
</evidence>
<feature type="compositionally biased region" description="Polar residues" evidence="1">
    <location>
        <begin position="290"/>
        <end position="302"/>
    </location>
</feature>
<proteinExistence type="predicted"/>
<evidence type="ECO:0000256" key="3">
    <source>
        <dbReference type="SAM" id="SignalP"/>
    </source>
</evidence>
<dbReference type="Proteomes" id="UP000887565">
    <property type="component" value="Unplaced"/>
</dbReference>
<evidence type="ECO:0000313" key="5">
    <source>
        <dbReference type="WBParaSite" id="nRc.2.0.1.t40812-RA"/>
    </source>
</evidence>
<feature type="signal peptide" evidence="3">
    <location>
        <begin position="1"/>
        <end position="18"/>
    </location>
</feature>
<feature type="region of interest" description="Disordered" evidence="1">
    <location>
        <begin position="204"/>
        <end position="242"/>
    </location>
</feature>
<name>A0A915KPK9_ROMCU</name>
<feature type="transmembrane region" description="Helical" evidence="2">
    <location>
        <begin position="28"/>
        <end position="52"/>
    </location>
</feature>
<accession>A0A915KPK9</accession>
<keyword evidence="4" id="KW-1185">Reference proteome</keyword>
<keyword evidence="3" id="KW-0732">Signal</keyword>
<evidence type="ECO:0000256" key="1">
    <source>
        <dbReference type="SAM" id="MobiDB-lite"/>
    </source>
</evidence>
<feature type="region of interest" description="Disordered" evidence="1">
    <location>
        <begin position="287"/>
        <end position="326"/>
    </location>
</feature>
<keyword evidence="2" id="KW-0812">Transmembrane</keyword>
<keyword evidence="2" id="KW-1133">Transmembrane helix</keyword>
<keyword evidence="2" id="KW-0472">Membrane</keyword>
<sequence>MFGTLIVLSTLLVKPVLCNVTLTGGQLAGIIIGCILCAIVLTLAFCALLWILCRKSTKDVARIPIKHKNLTEIGFNLYGNHKEGVFLKDLDKAKFKENVKLNNGDKLIGLEFDVKNLSFIDTFALLNRVLPFTDNLTLVVQKKYGKIFDNHASTNVVSLRSSSATEGNKTKRSHSIIGAADTVIGRSYGSYRRKFFAMERPRRNIVENSSEKQQQAEKRGTKELPESSAILSSKSPKITTRRGSNFDTKVIIEDDDTESKDGCLSGDRFENLSALDRIDLVRLSYESSDKTQSTPNLVNNASRVGGRKLGGSTDSESLDLNLKEPDPLSPPVFEPHQILTKATSDVSHLKDAEPDKDAYDPNNNLLPKIRPASYLGQEQSAFRDGNSTKFVPMSRGFLPNYDSLRALEDKYNIDVDDYEKLLYFEHLLAIQNEHLKTLGISVPGTKSVKEQSL</sequence>
<dbReference type="AlphaFoldDB" id="A0A915KPK9"/>
<organism evidence="4 5">
    <name type="scientific">Romanomermis culicivorax</name>
    <name type="common">Nematode worm</name>
    <dbReference type="NCBI Taxonomy" id="13658"/>
    <lineage>
        <taxon>Eukaryota</taxon>
        <taxon>Metazoa</taxon>
        <taxon>Ecdysozoa</taxon>
        <taxon>Nematoda</taxon>
        <taxon>Enoplea</taxon>
        <taxon>Dorylaimia</taxon>
        <taxon>Mermithida</taxon>
        <taxon>Mermithoidea</taxon>
        <taxon>Mermithidae</taxon>
        <taxon>Romanomermis</taxon>
    </lineage>
</organism>